<dbReference type="AlphaFoldDB" id="A0A248THF0"/>
<dbReference type="InterPro" id="IPR053162">
    <property type="entry name" value="DnaD"/>
</dbReference>
<accession>A0A248THF0</accession>
<evidence type="ECO:0000313" key="5">
    <source>
        <dbReference type="Proteomes" id="UP000215137"/>
    </source>
</evidence>
<feature type="domain" description="DnaB/C C-terminal" evidence="3">
    <location>
        <begin position="164"/>
        <end position="232"/>
    </location>
</feature>
<dbReference type="PANTHER" id="PTHR37293:SF5">
    <property type="entry name" value="DNA REPLICATION PROTEIN"/>
    <property type="match status" value="1"/>
</dbReference>
<feature type="compositionally biased region" description="Polar residues" evidence="2">
    <location>
        <begin position="257"/>
        <end position="266"/>
    </location>
</feature>
<evidence type="ECO:0000313" key="4">
    <source>
        <dbReference type="EMBL" id="ASV67605.1"/>
    </source>
</evidence>
<comment type="similarity">
    <text evidence="1">Belongs to the DnaB/DnaD family.</text>
</comment>
<dbReference type="NCBIfam" id="TIGR01446">
    <property type="entry name" value="DnaD_dom"/>
    <property type="match status" value="1"/>
</dbReference>
<evidence type="ECO:0000256" key="1">
    <source>
        <dbReference type="ARBA" id="ARBA00093462"/>
    </source>
</evidence>
<proteinExistence type="inferred from homology"/>
<dbReference type="InterPro" id="IPR006343">
    <property type="entry name" value="DnaB/C_C"/>
</dbReference>
<dbReference type="InterPro" id="IPR034829">
    <property type="entry name" value="DnaD-like_sf"/>
</dbReference>
<evidence type="ECO:0000256" key="2">
    <source>
        <dbReference type="SAM" id="MobiDB-lite"/>
    </source>
</evidence>
<dbReference type="Pfam" id="PF07261">
    <property type="entry name" value="DnaB_2"/>
    <property type="match status" value="1"/>
</dbReference>
<dbReference type="Gene3D" id="1.10.10.630">
    <property type="entry name" value="DnaD domain-like"/>
    <property type="match status" value="1"/>
</dbReference>
<dbReference type="PANTHER" id="PTHR37293">
    <property type="entry name" value="PHAGE REPLICATION PROTEIN-RELATED"/>
    <property type="match status" value="1"/>
</dbReference>
<organism evidence="4 5">
    <name type="scientific">Cytobacillus kochii</name>
    <dbReference type="NCBI Taxonomy" id="859143"/>
    <lineage>
        <taxon>Bacteria</taxon>
        <taxon>Bacillati</taxon>
        <taxon>Bacillota</taxon>
        <taxon>Bacilli</taxon>
        <taxon>Bacillales</taxon>
        <taxon>Bacillaceae</taxon>
        <taxon>Cytobacillus</taxon>
    </lineage>
</organism>
<name>A0A248THF0_9BACI</name>
<dbReference type="EMBL" id="CP022983">
    <property type="protein sequence ID" value="ASV67605.1"/>
    <property type="molecule type" value="Genomic_DNA"/>
</dbReference>
<dbReference type="SUPFAM" id="SSF158499">
    <property type="entry name" value="DnaD domain-like"/>
    <property type="match status" value="1"/>
</dbReference>
<sequence>MTKLLLDERPLIVLPELAVQVGLNEAILLQQIHYWINQKNNLRDGRYWVYNTLKELNDQFPFWSQKTIQRTITSLKKKEVLLTANYNKAGFDKTVWYSIDYEQLDFLVSNRYGQNDHTRESYCPNGNGQNDHTNTLDFTKTSTKNITTTAADNSRVVTNEVNAFDHYQQEIGMLSPYISELIDVWLTDLDNQHEIICFAINIAVSRNGRNWALVESILKDWINKGAKTLSDCQSLQKEFENRGDRNGNSSKIRRGRAQQSKSQNGTERVGRM</sequence>
<evidence type="ECO:0000259" key="3">
    <source>
        <dbReference type="Pfam" id="PF07261"/>
    </source>
</evidence>
<feature type="region of interest" description="Disordered" evidence="2">
    <location>
        <begin position="239"/>
        <end position="272"/>
    </location>
</feature>
<gene>
    <name evidence="4" type="ORF">CKF48_09885</name>
</gene>
<protein>
    <recommendedName>
        <fullName evidence="3">DnaB/C C-terminal domain-containing protein</fullName>
    </recommendedName>
</protein>
<reference evidence="4 5" key="1">
    <citation type="submission" date="2017-08" db="EMBL/GenBank/DDBJ databases">
        <title>Complete Genome Sequence of Bacillus kochii Oregon-R-modENCODE STRAIN BDGP4, isolated from Drosophila melanogaster gut.</title>
        <authorList>
            <person name="Wan K.H."/>
            <person name="Yu C."/>
            <person name="Park S."/>
            <person name="Hammonds A.S."/>
            <person name="Booth B.W."/>
            <person name="Celniker S.E."/>
        </authorList>
    </citation>
    <scope>NUCLEOTIDE SEQUENCE [LARGE SCALE GENOMIC DNA]</scope>
    <source>
        <strain evidence="4 5">BDGP4</strain>
    </source>
</reference>
<dbReference type="Proteomes" id="UP000215137">
    <property type="component" value="Chromosome"/>
</dbReference>
<keyword evidence="5" id="KW-1185">Reference proteome</keyword>
<dbReference type="RefSeq" id="WP_095371180.1">
    <property type="nucleotide sequence ID" value="NZ_CP022983.1"/>
</dbReference>
<dbReference type="KEGG" id="bko:CKF48_09885"/>